<keyword evidence="5" id="KW-1185">Reference proteome</keyword>
<dbReference type="EMBL" id="QNGE01002135">
    <property type="protein sequence ID" value="KAA3676132.1"/>
    <property type="molecule type" value="Genomic_DNA"/>
</dbReference>
<reference evidence="4 5" key="1">
    <citation type="journal article" date="2019" name="Gigascience">
        <title>Whole-genome sequence of the oriental lung fluke Paragonimus westermani.</title>
        <authorList>
            <person name="Oey H."/>
            <person name="Zakrzewski M."/>
            <person name="Narain K."/>
            <person name="Devi K.R."/>
            <person name="Agatsuma T."/>
            <person name="Nawaratna S."/>
            <person name="Gobert G.N."/>
            <person name="Jones M.K."/>
            <person name="Ragan M.A."/>
            <person name="McManus D.P."/>
            <person name="Krause L."/>
        </authorList>
    </citation>
    <scope>NUCLEOTIDE SEQUENCE [LARGE SCALE GENOMIC DNA]</scope>
    <source>
        <strain evidence="4 5">IND2009</strain>
    </source>
</reference>
<dbReference type="AlphaFoldDB" id="A0A5J4NKU4"/>
<comment type="caution">
    <text evidence="4">The sequence shown here is derived from an EMBL/GenBank/DDBJ whole genome shotgun (WGS) entry which is preliminary data.</text>
</comment>
<proteinExistence type="predicted"/>
<sequence>MQNDQVPAHLTKFPTNSSQDCNSVYQQWLNVLVKPNCEVYGTLMSPKHHTYSTSNHRVMHNSYQTVQNYFERHPRTTFRKSFSKCVYKKSHKSRAPSNQNNAEQSTNAETPAFQTSIRQMYNSRIGLIGLQSEVSSKIAHIAYHGLHMKVAYYQRHPLPNVPYTYFGDMKNLVANSDIVILADDTMNEIPSKIVRAARNNQLTFRHAIRPRIWLDQKQFAHFRPQALLVCVTRIQCIDFPALFLALRYGQLGGAGVTMPTVWFTQLSDMDCLRLLPNTFILPPATSSVCAPTEVRQLLATKVVRLLTNVLLEPMKSRNQRHDEQHNVMKETEPIETIRAPMSHGISTKQNCSNKKRSFIGMVDRGQKMCVQAAFGLIRRYWKEKQ</sequence>
<keyword evidence="1" id="KW-0560">Oxidoreductase</keyword>
<dbReference type="GO" id="GO:0005829">
    <property type="term" value="C:cytosol"/>
    <property type="evidence" value="ECO:0007669"/>
    <property type="project" value="TreeGrafter"/>
</dbReference>
<organism evidence="4 5">
    <name type="scientific">Paragonimus westermani</name>
    <dbReference type="NCBI Taxonomy" id="34504"/>
    <lineage>
        <taxon>Eukaryota</taxon>
        <taxon>Metazoa</taxon>
        <taxon>Spiralia</taxon>
        <taxon>Lophotrochozoa</taxon>
        <taxon>Platyhelminthes</taxon>
        <taxon>Trematoda</taxon>
        <taxon>Digenea</taxon>
        <taxon>Plagiorchiida</taxon>
        <taxon>Troglotremata</taxon>
        <taxon>Troglotrematidae</taxon>
        <taxon>Paragonimus</taxon>
    </lineage>
</organism>
<evidence type="ECO:0000256" key="3">
    <source>
        <dbReference type="SAM" id="MobiDB-lite"/>
    </source>
</evidence>
<name>A0A5J4NKU4_9TREM</name>
<gene>
    <name evidence="4" type="ORF">DEA37_0014684</name>
</gene>
<evidence type="ECO:0000256" key="1">
    <source>
        <dbReference type="ARBA" id="ARBA00023002"/>
    </source>
</evidence>
<feature type="region of interest" description="Disordered" evidence="3">
    <location>
        <begin position="89"/>
        <end position="109"/>
    </location>
</feature>
<evidence type="ECO:0000313" key="5">
    <source>
        <dbReference type="Proteomes" id="UP000324629"/>
    </source>
</evidence>
<evidence type="ECO:0000256" key="2">
    <source>
        <dbReference type="ARBA" id="ARBA00023027"/>
    </source>
</evidence>
<dbReference type="InterPro" id="IPR036291">
    <property type="entry name" value="NAD(P)-bd_dom_sf"/>
</dbReference>
<accession>A0A5J4NKU4</accession>
<protein>
    <submittedName>
        <fullName evidence="4">Uncharacterized protein</fullName>
    </submittedName>
</protein>
<feature type="compositionally biased region" description="Polar residues" evidence="3">
    <location>
        <begin position="95"/>
        <end position="109"/>
    </location>
</feature>
<keyword evidence="2" id="KW-0520">NAD</keyword>
<dbReference type="PANTHER" id="PTHR10996:SF178">
    <property type="entry name" value="2-HYDROXYACID DEHYDROGENASE YGL185C-RELATED"/>
    <property type="match status" value="1"/>
</dbReference>
<dbReference type="GO" id="GO:0030267">
    <property type="term" value="F:glyoxylate reductase (NADPH) activity"/>
    <property type="evidence" value="ECO:0007669"/>
    <property type="project" value="TreeGrafter"/>
</dbReference>
<dbReference type="Proteomes" id="UP000324629">
    <property type="component" value="Unassembled WGS sequence"/>
</dbReference>
<dbReference type="PANTHER" id="PTHR10996">
    <property type="entry name" value="2-HYDROXYACID DEHYDROGENASE-RELATED"/>
    <property type="match status" value="1"/>
</dbReference>
<evidence type="ECO:0000313" key="4">
    <source>
        <dbReference type="EMBL" id="KAA3676132.1"/>
    </source>
</evidence>
<dbReference type="GO" id="GO:0016618">
    <property type="term" value="F:hydroxypyruvate reductase [NAD(P)H] activity"/>
    <property type="evidence" value="ECO:0007669"/>
    <property type="project" value="TreeGrafter"/>
</dbReference>
<dbReference type="Gene3D" id="3.40.50.720">
    <property type="entry name" value="NAD(P)-binding Rossmann-like Domain"/>
    <property type="match status" value="1"/>
</dbReference>
<dbReference type="InterPro" id="IPR050223">
    <property type="entry name" value="D-isomer_2-hydroxyacid_DH"/>
</dbReference>
<dbReference type="SUPFAM" id="SSF51735">
    <property type="entry name" value="NAD(P)-binding Rossmann-fold domains"/>
    <property type="match status" value="1"/>
</dbReference>